<accession>A0ABD0QSJ5</accession>
<dbReference type="InterPro" id="IPR028435">
    <property type="entry name" value="Plakophilin/d_Catenin"/>
</dbReference>
<name>A0ABD0QSJ5_CIRMR</name>
<reference evidence="3 4" key="1">
    <citation type="submission" date="2024-05" db="EMBL/GenBank/DDBJ databases">
        <title>Genome sequencing and assembly of Indian major carp, Cirrhinus mrigala (Hamilton, 1822).</title>
        <authorList>
            <person name="Mohindra V."/>
            <person name="Chowdhury L.M."/>
            <person name="Lal K."/>
            <person name="Jena J.K."/>
        </authorList>
    </citation>
    <scope>NUCLEOTIDE SEQUENCE [LARGE SCALE GENOMIC DNA]</scope>
    <source>
        <strain evidence="3">CM1030</strain>
        <tissue evidence="3">Blood</tissue>
    </source>
</reference>
<feature type="non-terminal residue" evidence="3">
    <location>
        <position position="1"/>
    </location>
</feature>
<feature type="non-terminal residue" evidence="3">
    <location>
        <position position="55"/>
    </location>
</feature>
<keyword evidence="4" id="KW-1185">Reference proteome</keyword>
<evidence type="ECO:0000256" key="2">
    <source>
        <dbReference type="SAM" id="MobiDB-lite"/>
    </source>
</evidence>
<comment type="caution">
    <text evidence="3">The sequence shown here is derived from an EMBL/GenBank/DDBJ whole genome shotgun (WGS) entry which is preliminary data.</text>
</comment>
<gene>
    <name evidence="3" type="ORF">M9458_016112</name>
</gene>
<evidence type="ECO:0000256" key="1">
    <source>
        <dbReference type="ARBA" id="ARBA00022737"/>
    </source>
</evidence>
<dbReference type="EMBL" id="JAMKFB020000007">
    <property type="protein sequence ID" value="KAL0189013.1"/>
    <property type="molecule type" value="Genomic_DNA"/>
</dbReference>
<dbReference type="AlphaFoldDB" id="A0ABD0QSJ5"/>
<proteinExistence type="predicted"/>
<dbReference type="PANTHER" id="PTHR10372">
    <property type="entry name" value="PLAKOPHILLIN-RELATED"/>
    <property type="match status" value="1"/>
</dbReference>
<dbReference type="Gene3D" id="1.25.10.10">
    <property type="entry name" value="Leucine-rich Repeat Variant"/>
    <property type="match status" value="1"/>
</dbReference>
<feature type="region of interest" description="Disordered" evidence="2">
    <location>
        <begin position="33"/>
        <end position="55"/>
    </location>
</feature>
<dbReference type="Proteomes" id="UP001529510">
    <property type="component" value="Unassembled WGS sequence"/>
</dbReference>
<sequence length="55" mass="6196">GLENCVCVLRNLSYQLYSEIPASVQMRLEGPSRAQDMRHNDPIGCFTPQSKKAKD</sequence>
<keyword evidence="1" id="KW-0677">Repeat</keyword>
<organism evidence="3 4">
    <name type="scientific">Cirrhinus mrigala</name>
    <name type="common">Mrigala</name>
    <dbReference type="NCBI Taxonomy" id="683832"/>
    <lineage>
        <taxon>Eukaryota</taxon>
        <taxon>Metazoa</taxon>
        <taxon>Chordata</taxon>
        <taxon>Craniata</taxon>
        <taxon>Vertebrata</taxon>
        <taxon>Euteleostomi</taxon>
        <taxon>Actinopterygii</taxon>
        <taxon>Neopterygii</taxon>
        <taxon>Teleostei</taxon>
        <taxon>Ostariophysi</taxon>
        <taxon>Cypriniformes</taxon>
        <taxon>Cyprinidae</taxon>
        <taxon>Labeoninae</taxon>
        <taxon>Labeonini</taxon>
        <taxon>Cirrhinus</taxon>
    </lineage>
</organism>
<dbReference type="InterPro" id="IPR011989">
    <property type="entry name" value="ARM-like"/>
</dbReference>
<evidence type="ECO:0000313" key="4">
    <source>
        <dbReference type="Proteomes" id="UP001529510"/>
    </source>
</evidence>
<dbReference type="PANTHER" id="PTHR10372:SF1">
    <property type="entry name" value="PLAKOPHILIN-3"/>
    <property type="match status" value="1"/>
</dbReference>
<evidence type="ECO:0000313" key="3">
    <source>
        <dbReference type="EMBL" id="KAL0189013.1"/>
    </source>
</evidence>
<protein>
    <submittedName>
        <fullName evidence="3">Uncharacterized protein</fullName>
    </submittedName>
</protein>